<dbReference type="PANTHER" id="PTHR43547">
    <property type="entry name" value="TWO-COMPONENT HISTIDINE KINASE"/>
    <property type="match status" value="1"/>
</dbReference>
<dbReference type="InterPro" id="IPR029016">
    <property type="entry name" value="GAF-like_dom_sf"/>
</dbReference>
<keyword evidence="8" id="KW-1185">Reference proteome</keyword>
<dbReference type="Gene3D" id="3.30.450.20">
    <property type="entry name" value="PAS domain"/>
    <property type="match status" value="1"/>
</dbReference>
<dbReference type="CDD" id="cd00082">
    <property type="entry name" value="HisKA"/>
    <property type="match status" value="1"/>
</dbReference>
<organism evidence="7 8">
    <name type="scientific">Dictyobacter halimunensis</name>
    <dbReference type="NCBI Taxonomy" id="3026934"/>
    <lineage>
        <taxon>Bacteria</taxon>
        <taxon>Bacillati</taxon>
        <taxon>Chloroflexota</taxon>
        <taxon>Ktedonobacteria</taxon>
        <taxon>Ktedonobacterales</taxon>
        <taxon>Dictyobacteraceae</taxon>
        <taxon>Dictyobacter</taxon>
    </lineage>
</organism>
<dbReference type="Proteomes" id="UP001344906">
    <property type="component" value="Unassembled WGS sequence"/>
</dbReference>
<keyword evidence="5" id="KW-0902">Two-component regulatory system</keyword>
<dbReference type="InterPro" id="IPR003594">
    <property type="entry name" value="HATPase_dom"/>
</dbReference>
<keyword evidence="4" id="KW-0808">Transferase</keyword>
<dbReference type="Gene3D" id="3.30.450.40">
    <property type="match status" value="1"/>
</dbReference>
<dbReference type="Gene3D" id="1.10.287.130">
    <property type="match status" value="1"/>
</dbReference>
<dbReference type="InterPro" id="IPR004358">
    <property type="entry name" value="Sig_transdc_His_kin-like_C"/>
</dbReference>
<evidence type="ECO:0000256" key="2">
    <source>
        <dbReference type="ARBA" id="ARBA00012438"/>
    </source>
</evidence>
<sequence length="596" mass="65552">MRHTLGKNTRPGALPCVRLQGLFQPFAEGVIICDQAGKMLQMNAAALTLFEVSAETVYRGTDFQRFLHTFQQGGDLQAAGRPDLWLSQSGIESTAGPYAPEKTLLLQLPSKRQVTVTFWYAPLLDEQERVVGAMAVFQPVASSYQQGLHLRQVHETIAALSAAIASLPAYDTRMLPAGSLLLSPLVSSIARPLMDMTHQVLDGLHVVLMSTSPSGQLSYIAGSGLTPEQEQVVRAKTPFVTSMFVDDQVVAQLSARQEVLLSSQELRQRPSFVPEFGSEDLLLLPLFLEERFAGELIVFKTSSANGYTPEEIQLAKIVVVEIELLVECLGILHERIASGTRSLVQQEVGRLSNDFLTLASHELRTPLTGIIGNIQLAQHRLNRLKRQIREQAGDMGTSIEQVEDPLTTAIECADLQQDVLNGMIDTLSIATEPVEARMHEENLLTLLHDTLDRVRRSAPERAIELKVPPKIQAVLIHADSQQIIQVLTNYLVNALSHTGAGQPVTIQLIVTDTVALILVHDAGLGVVTEEQKALWQHFSHKKDLAIQHGADMNLGTGFYLCRMLIERHHGQVGVQSHPEQGTTFWLTLPIVALLAQ</sequence>
<evidence type="ECO:0000313" key="8">
    <source>
        <dbReference type="Proteomes" id="UP001344906"/>
    </source>
</evidence>
<gene>
    <name evidence="7" type="ORF">KDH_57930</name>
</gene>
<dbReference type="SMART" id="SM00388">
    <property type="entry name" value="HisKA"/>
    <property type="match status" value="1"/>
</dbReference>
<dbReference type="Gene3D" id="3.30.565.10">
    <property type="entry name" value="Histidine kinase-like ATPase, C-terminal domain"/>
    <property type="match status" value="1"/>
</dbReference>
<evidence type="ECO:0000256" key="1">
    <source>
        <dbReference type="ARBA" id="ARBA00000085"/>
    </source>
</evidence>
<evidence type="ECO:0000313" key="7">
    <source>
        <dbReference type="EMBL" id="GLV58965.1"/>
    </source>
</evidence>
<dbReference type="InterPro" id="IPR003661">
    <property type="entry name" value="HisK_dim/P_dom"/>
</dbReference>
<dbReference type="PROSITE" id="PS50109">
    <property type="entry name" value="HIS_KIN"/>
    <property type="match status" value="1"/>
</dbReference>
<dbReference type="EC" id="2.7.13.3" evidence="2"/>
<name>A0ABQ6FXF5_9CHLR</name>
<evidence type="ECO:0000256" key="4">
    <source>
        <dbReference type="ARBA" id="ARBA00022777"/>
    </source>
</evidence>
<dbReference type="SUPFAM" id="SSF55785">
    <property type="entry name" value="PYP-like sensor domain (PAS domain)"/>
    <property type="match status" value="1"/>
</dbReference>
<reference evidence="7 8" key="1">
    <citation type="submission" date="2023-02" db="EMBL/GenBank/DDBJ databases">
        <title>Dictyobacter halimunensis sp. nov., a new member of the class Ktedonobacteria from forest soil in a geothermal area.</title>
        <authorList>
            <person name="Rachmania M.K."/>
            <person name="Ningsih F."/>
            <person name="Sakai Y."/>
            <person name="Yabe S."/>
            <person name="Yokota A."/>
            <person name="Sjamsuridzal W."/>
        </authorList>
    </citation>
    <scope>NUCLEOTIDE SEQUENCE [LARGE SCALE GENOMIC DNA]</scope>
    <source>
        <strain evidence="7 8">S3.2.2.5</strain>
    </source>
</reference>
<dbReference type="Pfam" id="PF00512">
    <property type="entry name" value="HisKA"/>
    <property type="match status" value="1"/>
</dbReference>
<feature type="domain" description="Histidine kinase" evidence="6">
    <location>
        <begin position="358"/>
        <end position="592"/>
    </location>
</feature>
<protein>
    <recommendedName>
        <fullName evidence="2">histidine kinase</fullName>
        <ecNumber evidence="2">2.7.13.3</ecNumber>
    </recommendedName>
</protein>
<keyword evidence="3" id="KW-0597">Phosphoprotein</keyword>
<keyword evidence="4" id="KW-0418">Kinase</keyword>
<dbReference type="SUPFAM" id="SSF55874">
    <property type="entry name" value="ATPase domain of HSP90 chaperone/DNA topoisomerase II/histidine kinase"/>
    <property type="match status" value="1"/>
</dbReference>
<dbReference type="InterPro" id="IPR036097">
    <property type="entry name" value="HisK_dim/P_sf"/>
</dbReference>
<evidence type="ECO:0000259" key="6">
    <source>
        <dbReference type="PROSITE" id="PS50109"/>
    </source>
</evidence>
<dbReference type="Pfam" id="PF02518">
    <property type="entry name" value="HATPase_c"/>
    <property type="match status" value="1"/>
</dbReference>
<evidence type="ECO:0000256" key="3">
    <source>
        <dbReference type="ARBA" id="ARBA00022553"/>
    </source>
</evidence>
<dbReference type="RefSeq" id="WP_338255405.1">
    <property type="nucleotide sequence ID" value="NZ_BSRI01000002.1"/>
</dbReference>
<evidence type="ECO:0000256" key="5">
    <source>
        <dbReference type="ARBA" id="ARBA00023012"/>
    </source>
</evidence>
<proteinExistence type="predicted"/>
<dbReference type="SMART" id="SM00387">
    <property type="entry name" value="HATPase_c"/>
    <property type="match status" value="1"/>
</dbReference>
<comment type="catalytic activity">
    <reaction evidence="1">
        <text>ATP + protein L-histidine = ADP + protein N-phospho-L-histidine.</text>
        <dbReference type="EC" id="2.7.13.3"/>
    </reaction>
</comment>
<accession>A0ABQ6FXF5</accession>
<comment type="caution">
    <text evidence="7">The sequence shown here is derived from an EMBL/GenBank/DDBJ whole genome shotgun (WGS) entry which is preliminary data.</text>
</comment>
<dbReference type="InterPro" id="IPR036890">
    <property type="entry name" value="HATPase_C_sf"/>
</dbReference>
<dbReference type="EMBL" id="BSRI01000002">
    <property type="protein sequence ID" value="GLV58965.1"/>
    <property type="molecule type" value="Genomic_DNA"/>
</dbReference>
<dbReference type="InterPro" id="IPR035965">
    <property type="entry name" value="PAS-like_dom_sf"/>
</dbReference>
<dbReference type="PANTHER" id="PTHR43547:SF2">
    <property type="entry name" value="HYBRID SIGNAL TRANSDUCTION HISTIDINE KINASE C"/>
    <property type="match status" value="1"/>
</dbReference>
<dbReference type="InterPro" id="IPR005467">
    <property type="entry name" value="His_kinase_dom"/>
</dbReference>
<dbReference type="SUPFAM" id="SSF47384">
    <property type="entry name" value="Homodimeric domain of signal transducing histidine kinase"/>
    <property type="match status" value="1"/>
</dbReference>
<dbReference type="PRINTS" id="PR00344">
    <property type="entry name" value="BCTRLSENSOR"/>
</dbReference>